<dbReference type="FunFam" id="1.10.540.10:FF:000002">
    <property type="entry name" value="Acyl-CoA dehydrogenase FadE19"/>
    <property type="match status" value="1"/>
</dbReference>
<comment type="cofactor">
    <cofactor evidence="1 12">
        <name>FAD</name>
        <dbReference type="ChEBI" id="CHEBI:57692"/>
    </cofactor>
</comment>
<evidence type="ECO:0000256" key="6">
    <source>
        <dbReference type="ARBA" id="ARBA00052938"/>
    </source>
</evidence>
<dbReference type="PIRSF" id="PIRSF016578">
    <property type="entry name" value="HsaA"/>
    <property type="match status" value="1"/>
</dbReference>
<dbReference type="FunFam" id="2.40.110.10:FF:000001">
    <property type="entry name" value="Acyl-CoA dehydrogenase, mitochondrial"/>
    <property type="match status" value="1"/>
</dbReference>
<comment type="similarity">
    <text evidence="2 12">Belongs to the acyl-CoA dehydrogenase family.</text>
</comment>
<dbReference type="InterPro" id="IPR013786">
    <property type="entry name" value="AcylCoA_DH/ox_N"/>
</dbReference>
<dbReference type="PANTHER" id="PTHR43884">
    <property type="entry name" value="ACYL-COA DEHYDROGENASE"/>
    <property type="match status" value="1"/>
</dbReference>
<protein>
    <recommendedName>
        <fullName evidence="9">3-sulfinopropanoyl-CoA desulfinase</fullName>
        <ecNumber evidence="7">1.3.8.10</ecNumber>
        <ecNumber evidence="8">3.13.1.4</ecNumber>
    </recommendedName>
    <alternativeName>
        <fullName evidence="11">3-sulfinopropionyl coenzyme A desulfinase</fullName>
    </alternativeName>
    <alternativeName>
        <fullName evidence="10">Cyclohex-1-ene-1-carbonyl-CoA dehydrogenase</fullName>
    </alternativeName>
</protein>
<evidence type="ECO:0000256" key="9">
    <source>
        <dbReference type="ARBA" id="ARBA00068311"/>
    </source>
</evidence>
<dbReference type="GO" id="GO:0050660">
    <property type="term" value="F:flavin adenine dinucleotide binding"/>
    <property type="evidence" value="ECO:0007669"/>
    <property type="project" value="InterPro"/>
</dbReference>
<dbReference type="Gene3D" id="2.40.110.10">
    <property type="entry name" value="Butyryl-CoA Dehydrogenase, subunit A, domain 2"/>
    <property type="match status" value="1"/>
</dbReference>
<dbReference type="EC" id="3.13.1.4" evidence="8"/>
<dbReference type="InterPro" id="IPR037069">
    <property type="entry name" value="AcylCoA_DH/ox_N_sf"/>
</dbReference>
<feature type="domain" description="Acyl-CoA dehydrogenase/oxidase C-terminal" evidence="13">
    <location>
        <begin position="236"/>
        <end position="385"/>
    </location>
</feature>
<comment type="caution">
    <text evidence="16">The sequence shown here is derived from an EMBL/GenBank/DDBJ whole genome shotgun (WGS) entry which is preliminary data.</text>
</comment>
<keyword evidence="5 12" id="KW-0560">Oxidoreductase</keyword>
<gene>
    <name evidence="16" type="ORF">A9R00_05655</name>
</gene>
<evidence type="ECO:0000259" key="15">
    <source>
        <dbReference type="Pfam" id="PF02771"/>
    </source>
</evidence>
<evidence type="ECO:0000259" key="14">
    <source>
        <dbReference type="Pfam" id="PF02770"/>
    </source>
</evidence>
<evidence type="ECO:0000259" key="13">
    <source>
        <dbReference type="Pfam" id="PF00441"/>
    </source>
</evidence>
<dbReference type="InterPro" id="IPR006089">
    <property type="entry name" value="Acyl-CoA_DH_CS"/>
</dbReference>
<dbReference type="GO" id="GO:0003995">
    <property type="term" value="F:acyl-CoA dehydrogenase activity"/>
    <property type="evidence" value="ECO:0007669"/>
    <property type="project" value="InterPro"/>
</dbReference>
<feature type="domain" description="Acyl-CoA oxidase/dehydrogenase middle" evidence="14">
    <location>
        <begin position="124"/>
        <end position="224"/>
    </location>
</feature>
<dbReference type="Pfam" id="PF00441">
    <property type="entry name" value="Acyl-CoA_dh_1"/>
    <property type="match status" value="1"/>
</dbReference>
<dbReference type="InterPro" id="IPR006091">
    <property type="entry name" value="Acyl-CoA_Oxase/DH_mid-dom"/>
</dbReference>
<proteinExistence type="inferred from homology"/>
<evidence type="ECO:0000256" key="10">
    <source>
        <dbReference type="ARBA" id="ARBA00072305"/>
    </source>
</evidence>
<dbReference type="PROSITE" id="PS00073">
    <property type="entry name" value="ACYL_COA_DH_2"/>
    <property type="match status" value="1"/>
</dbReference>
<dbReference type="SUPFAM" id="SSF56645">
    <property type="entry name" value="Acyl-CoA dehydrogenase NM domain-like"/>
    <property type="match status" value="1"/>
</dbReference>
<evidence type="ECO:0000256" key="11">
    <source>
        <dbReference type="ARBA" id="ARBA00075603"/>
    </source>
</evidence>
<evidence type="ECO:0000256" key="3">
    <source>
        <dbReference type="ARBA" id="ARBA00022630"/>
    </source>
</evidence>
<comment type="catalytic activity">
    <reaction evidence="6">
        <text>3-sulfinopropanoyl-CoA + H2O = propanoyl-CoA + sulfite + H(+)</text>
        <dbReference type="Rhea" id="RHEA:41624"/>
        <dbReference type="ChEBI" id="CHEBI:15377"/>
        <dbReference type="ChEBI" id="CHEBI:15378"/>
        <dbReference type="ChEBI" id="CHEBI:17359"/>
        <dbReference type="ChEBI" id="CHEBI:57392"/>
        <dbReference type="ChEBI" id="CHEBI:78349"/>
        <dbReference type="EC" id="3.13.1.4"/>
    </reaction>
    <physiologicalReaction direction="left-to-right" evidence="6">
        <dbReference type="Rhea" id="RHEA:41625"/>
    </physiologicalReaction>
</comment>
<evidence type="ECO:0000256" key="4">
    <source>
        <dbReference type="ARBA" id="ARBA00022827"/>
    </source>
</evidence>
<keyword evidence="4 12" id="KW-0274">FAD</keyword>
<evidence type="ECO:0000256" key="1">
    <source>
        <dbReference type="ARBA" id="ARBA00001974"/>
    </source>
</evidence>
<dbReference type="InterPro" id="IPR009100">
    <property type="entry name" value="AcylCoA_DH/oxidase_NM_dom_sf"/>
</dbReference>
<dbReference type="InterPro" id="IPR036250">
    <property type="entry name" value="AcylCo_DH-like_C"/>
</dbReference>
<dbReference type="FunFam" id="1.20.140.10:FF:000004">
    <property type="entry name" value="Acyl-CoA dehydrogenase FadE25"/>
    <property type="match status" value="1"/>
</dbReference>
<accession>A0A1Y5HVN6</accession>
<evidence type="ECO:0000256" key="7">
    <source>
        <dbReference type="ARBA" id="ARBA00066362"/>
    </source>
</evidence>
<evidence type="ECO:0000256" key="2">
    <source>
        <dbReference type="ARBA" id="ARBA00009347"/>
    </source>
</evidence>
<organism evidence="16 17">
    <name type="scientific">Oleispira antarctica</name>
    <dbReference type="NCBI Taxonomy" id="188908"/>
    <lineage>
        <taxon>Bacteria</taxon>
        <taxon>Pseudomonadati</taxon>
        <taxon>Pseudomonadota</taxon>
        <taxon>Gammaproteobacteria</taxon>
        <taxon>Oceanospirillales</taxon>
        <taxon>Oceanospirillaceae</taxon>
        <taxon>Oleispira</taxon>
    </lineage>
</organism>
<dbReference type="Pfam" id="PF02770">
    <property type="entry name" value="Acyl-CoA_dh_M"/>
    <property type="match status" value="1"/>
</dbReference>
<dbReference type="Pfam" id="PF02771">
    <property type="entry name" value="Acyl-CoA_dh_N"/>
    <property type="match status" value="1"/>
</dbReference>
<dbReference type="InterPro" id="IPR009075">
    <property type="entry name" value="AcylCo_DH/oxidase_C"/>
</dbReference>
<dbReference type="SUPFAM" id="SSF47203">
    <property type="entry name" value="Acyl-CoA dehydrogenase C-terminal domain-like"/>
    <property type="match status" value="1"/>
</dbReference>
<feature type="domain" description="Acyl-CoA dehydrogenase/oxidase N-terminal" evidence="15">
    <location>
        <begin position="7"/>
        <end position="119"/>
    </location>
</feature>
<dbReference type="PANTHER" id="PTHR43884:SF12">
    <property type="entry name" value="ISOVALERYL-COA DEHYDROGENASE, MITOCHONDRIAL-RELATED"/>
    <property type="match status" value="1"/>
</dbReference>
<dbReference type="Proteomes" id="UP000227088">
    <property type="component" value="Unassembled WGS sequence"/>
</dbReference>
<evidence type="ECO:0000313" key="16">
    <source>
        <dbReference type="EMBL" id="OUS40517.1"/>
    </source>
</evidence>
<evidence type="ECO:0000256" key="5">
    <source>
        <dbReference type="ARBA" id="ARBA00023002"/>
    </source>
</evidence>
<dbReference type="Gene3D" id="1.20.140.10">
    <property type="entry name" value="Butyryl-CoA Dehydrogenase, subunit A, domain 3"/>
    <property type="match status" value="1"/>
</dbReference>
<dbReference type="AlphaFoldDB" id="A0A1Y5HVN6"/>
<evidence type="ECO:0000313" key="17">
    <source>
        <dbReference type="Proteomes" id="UP000227088"/>
    </source>
</evidence>
<dbReference type="EC" id="1.3.8.10" evidence="7"/>
<reference evidence="17" key="1">
    <citation type="journal article" date="2017" name="Proc. Natl. Acad. Sci. U.S.A.">
        <title>Simulation of Deepwater Horizon oil plume reveals substrate specialization within a complex community of hydrocarbon degraders.</title>
        <authorList>
            <person name="Hu P."/>
            <person name="Dubinsky E.A."/>
            <person name="Probst A.J."/>
            <person name="Wang J."/>
            <person name="Sieber C.M.K."/>
            <person name="Tom L.M."/>
            <person name="Gardinali P."/>
            <person name="Banfield J.F."/>
            <person name="Atlas R.M."/>
            <person name="Andersen G.L."/>
        </authorList>
    </citation>
    <scope>NUCLEOTIDE SEQUENCE [LARGE SCALE GENOMIC DNA]</scope>
</reference>
<evidence type="ECO:0000256" key="8">
    <source>
        <dbReference type="ARBA" id="ARBA00066461"/>
    </source>
</evidence>
<sequence length="389" mass="42140">MDMTLNNDQLMIQQLAKKFAQTELAPVADKLEGKSGREIYLANLKKLTELGFMGLNIDSQYGGTEAGTVNFSLAITEIAKACASTAVTMSVNNMVAEVIQVVASEEQKEKYLPKLCSGEYPAGCFCLTETSAGSDPSNMKTSAVLDGDEWVLNGSKQFISSAEYAGIFIVWAVTDKTLSRGKGISCFLVEKDAAGLLPGMSVSKAEEKMGQHASSTNEVVFENCRIPKDALMGELNQGFKVAVSELAGGRIGIGSLALGIGLAAMDYARVYITEREQFGQPIANFQGLQWMMADAYTDLEASRLLLMNAADTKAKGLPFSKQASMAKLFASEKANKACYTALQLMGGNGYIKDYPLERYSRDVRITTIYEGTSEIQRIIIARELLKEVS</sequence>
<dbReference type="InterPro" id="IPR046373">
    <property type="entry name" value="Acyl-CoA_Oxase/DH_mid-dom_sf"/>
</dbReference>
<dbReference type="EMBL" id="MABE01000323">
    <property type="protein sequence ID" value="OUS40517.1"/>
    <property type="molecule type" value="Genomic_DNA"/>
</dbReference>
<name>A0A1Y5HVN6_OLEAN</name>
<keyword evidence="3 12" id="KW-0285">Flavoprotein</keyword>
<evidence type="ECO:0000256" key="12">
    <source>
        <dbReference type="RuleBase" id="RU362125"/>
    </source>
</evidence>
<dbReference type="Gene3D" id="1.10.540.10">
    <property type="entry name" value="Acyl-CoA dehydrogenase/oxidase, N-terminal domain"/>
    <property type="match status" value="1"/>
</dbReference>